<reference evidence="3 4" key="1">
    <citation type="journal article" date="2021" name="Sci. Rep.">
        <title>The distribution of antibiotic resistance genes in chicken gut microbiota commensals.</title>
        <authorList>
            <person name="Juricova H."/>
            <person name="Matiasovicova J."/>
            <person name="Kubasova T."/>
            <person name="Cejkova D."/>
            <person name="Rychlik I."/>
        </authorList>
    </citation>
    <scope>NUCLEOTIDE SEQUENCE [LARGE SCALE GENOMIC DNA]</scope>
    <source>
        <strain evidence="3 4">An562</strain>
    </source>
</reference>
<comment type="caution">
    <text evidence="3">The sequence shown here is derived from an EMBL/GenBank/DDBJ whole genome shotgun (WGS) entry which is preliminary data.</text>
</comment>
<feature type="chain" id="PRO_5045485877" description="Putative beta-lactamase-inhibitor-like PepSY-like domain-containing protein" evidence="1">
    <location>
        <begin position="25"/>
        <end position="143"/>
    </location>
</feature>
<evidence type="ECO:0000256" key="1">
    <source>
        <dbReference type="SAM" id="SignalP"/>
    </source>
</evidence>
<feature type="signal peptide" evidence="1">
    <location>
        <begin position="1"/>
        <end position="24"/>
    </location>
</feature>
<keyword evidence="4" id="KW-1185">Reference proteome</keyword>
<dbReference type="Pfam" id="PF11396">
    <property type="entry name" value="PepSY_like"/>
    <property type="match status" value="1"/>
</dbReference>
<dbReference type="SUPFAM" id="SSF160574">
    <property type="entry name" value="BT0923-like"/>
    <property type="match status" value="1"/>
</dbReference>
<proteinExistence type="predicted"/>
<protein>
    <recommendedName>
        <fullName evidence="2">Putative beta-lactamase-inhibitor-like PepSY-like domain-containing protein</fullName>
    </recommendedName>
</protein>
<gene>
    <name evidence="3" type="ORF">H5985_05160</name>
</gene>
<dbReference type="Gene3D" id="3.10.450.360">
    <property type="match status" value="1"/>
</dbReference>
<organism evidence="3 4">
    <name type="scientific">Parasutterella secunda</name>
    <dbReference type="NCBI Taxonomy" id="626947"/>
    <lineage>
        <taxon>Bacteria</taxon>
        <taxon>Pseudomonadati</taxon>
        <taxon>Pseudomonadota</taxon>
        <taxon>Betaproteobacteria</taxon>
        <taxon>Burkholderiales</taxon>
        <taxon>Sutterellaceae</taxon>
        <taxon>Parasutterella</taxon>
    </lineage>
</organism>
<evidence type="ECO:0000313" key="4">
    <source>
        <dbReference type="Proteomes" id="UP000777002"/>
    </source>
</evidence>
<sequence>MKTEAIKKSVLLLAGLFCSAPVWAGEISASMVPDLVKSTFEKHFPEASVTEWDWDEDTHSYEVDARHGRLEIEAHISEKGELIRSKEDVTVDAIAQNVLKEVHEKWPRAEVLGANKITTPKGVVWDVGIKVRNRHHNIKIEEK</sequence>
<keyword evidence="1" id="KW-0732">Signal</keyword>
<accession>A0ABS2GVA6</accession>
<dbReference type="EMBL" id="JACJKX010000007">
    <property type="protein sequence ID" value="MBM6928657.1"/>
    <property type="molecule type" value="Genomic_DNA"/>
</dbReference>
<name>A0ABS2GVA6_9BURK</name>
<dbReference type="RefSeq" id="WP_205050243.1">
    <property type="nucleotide sequence ID" value="NZ_JACJKX010000007.1"/>
</dbReference>
<evidence type="ECO:0000259" key="2">
    <source>
        <dbReference type="Pfam" id="PF11396"/>
    </source>
</evidence>
<dbReference type="Proteomes" id="UP000777002">
    <property type="component" value="Unassembled WGS sequence"/>
</dbReference>
<evidence type="ECO:0000313" key="3">
    <source>
        <dbReference type="EMBL" id="MBM6928657.1"/>
    </source>
</evidence>
<feature type="domain" description="Putative beta-lactamase-inhibitor-like PepSY-like" evidence="2">
    <location>
        <begin position="26"/>
        <end position="83"/>
    </location>
</feature>
<dbReference type="InterPro" id="IPR021533">
    <property type="entry name" value="PepSY-like"/>
</dbReference>